<evidence type="ECO:0000313" key="1">
    <source>
        <dbReference type="EMBL" id="GAI69385.1"/>
    </source>
</evidence>
<reference evidence="1" key="1">
    <citation type="journal article" date="2014" name="Front. Microbiol.">
        <title>High frequency of phylogenetically diverse reductive dehalogenase-homologous genes in deep subseafloor sedimentary metagenomes.</title>
        <authorList>
            <person name="Kawai M."/>
            <person name="Futagami T."/>
            <person name="Toyoda A."/>
            <person name="Takaki Y."/>
            <person name="Nishi S."/>
            <person name="Hori S."/>
            <person name="Arai W."/>
            <person name="Tsubouchi T."/>
            <person name="Morono Y."/>
            <person name="Uchiyama I."/>
            <person name="Ito T."/>
            <person name="Fujiyama A."/>
            <person name="Inagaki F."/>
            <person name="Takami H."/>
        </authorList>
    </citation>
    <scope>NUCLEOTIDE SEQUENCE</scope>
    <source>
        <strain evidence="1">Expedition CK06-06</strain>
    </source>
</reference>
<accession>X1S1R2</accession>
<dbReference type="EMBL" id="BARW01003632">
    <property type="protein sequence ID" value="GAI69385.1"/>
    <property type="molecule type" value="Genomic_DNA"/>
</dbReference>
<feature type="non-terminal residue" evidence="1">
    <location>
        <position position="43"/>
    </location>
</feature>
<name>X1S1R2_9ZZZZ</name>
<dbReference type="AlphaFoldDB" id="X1S1R2"/>
<gene>
    <name evidence="1" type="ORF">S12H4_09104</name>
</gene>
<sequence>MELEKAKVIADTVVKALEPYCERIMVAGSIRRQKPTVRDIDLV</sequence>
<dbReference type="Gene3D" id="3.30.460.10">
    <property type="entry name" value="Beta Polymerase, domain 2"/>
    <property type="match status" value="1"/>
</dbReference>
<organism evidence="1">
    <name type="scientific">marine sediment metagenome</name>
    <dbReference type="NCBI Taxonomy" id="412755"/>
    <lineage>
        <taxon>unclassified sequences</taxon>
        <taxon>metagenomes</taxon>
        <taxon>ecological metagenomes</taxon>
    </lineage>
</organism>
<proteinExistence type="predicted"/>
<evidence type="ECO:0008006" key="2">
    <source>
        <dbReference type="Google" id="ProtNLM"/>
    </source>
</evidence>
<dbReference type="SUPFAM" id="SSF81301">
    <property type="entry name" value="Nucleotidyltransferase"/>
    <property type="match status" value="1"/>
</dbReference>
<protein>
    <recommendedName>
        <fullName evidence="2">Polymerase nucleotidyl transferase domain-containing protein</fullName>
    </recommendedName>
</protein>
<comment type="caution">
    <text evidence="1">The sequence shown here is derived from an EMBL/GenBank/DDBJ whole genome shotgun (WGS) entry which is preliminary data.</text>
</comment>
<dbReference type="InterPro" id="IPR043519">
    <property type="entry name" value="NT_sf"/>
</dbReference>